<dbReference type="EMBL" id="LFJJ01000094">
    <property type="protein sequence ID" value="KND59877.1"/>
    <property type="molecule type" value="Genomic_DNA"/>
</dbReference>
<dbReference type="AlphaFoldDB" id="A0A0L0MAX4"/>
<organism evidence="1 2">
    <name type="scientific">Candidatus Burkholderia verschuerenii</name>
    <dbReference type="NCBI Taxonomy" id="242163"/>
    <lineage>
        <taxon>Bacteria</taxon>
        <taxon>Pseudomonadati</taxon>
        <taxon>Pseudomonadota</taxon>
        <taxon>Betaproteobacteria</taxon>
        <taxon>Burkholderiales</taxon>
        <taxon>Burkholderiaceae</taxon>
        <taxon>Burkholderia</taxon>
    </lineage>
</organism>
<dbReference type="Pfam" id="PF14106">
    <property type="entry name" value="DUF4279"/>
    <property type="match status" value="1"/>
</dbReference>
<reference evidence="2" key="1">
    <citation type="submission" date="2015-06" db="EMBL/GenBank/DDBJ databases">
        <title>Comparative genomics of Burkholderia leaf nodule symbionts.</title>
        <authorList>
            <person name="Carlier A."/>
            <person name="Eberl L."/>
            <person name="Pinto-Carbo M."/>
        </authorList>
    </citation>
    <scope>NUCLEOTIDE SEQUENCE [LARGE SCALE GENOMIC DNA]</scope>
    <source>
        <strain evidence="2">UZHbot4</strain>
    </source>
</reference>
<accession>A0A0L0MAX4</accession>
<evidence type="ECO:0000313" key="2">
    <source>
        <dbReference type="Proteomes" id="UP000036959"/>
    </source>
</evidence>
<name>A0A0L0MAX4_9BURK</name>
<protein>
    <submittedName>
        <fullName evidence="1">Uncharacterized protein</fullName>
    </submittedName>
</protein>
<comment type="caution">
    <text evidence="1">The sequence shown here is derived from an EMBL/GenBank/DDBJ whole genome shotgun (WGS) entry which is preliminary data.</text>
</comment>
<dbReference type="OrthoDB" id="8703427at2"/>
<dbReference type="InterPro" id="IPR025459">
    <property type="entry name" value="DUF4279"/>
</dbReference>
<keyword evidence="2" id="KW-1185">Reference proteome</keyword>
<dbReference type="RefSeq" id="WP_157056091.1">
    <property type="nucleotide sequence ID" value="NZ_LFJJ01000094.1"/>
</dbReference>
<dbReference type="Proteomes" id="UP000036959">
    <property type="component" value="Unassembled WGS sequence"/>
</dbReference>
<sequence>MNAAVLWVRGEQSAVDHVLNQLGLTPQTSWKKGDVKRRDAFHTMSGFGIDIADAKTPREMCDSVRAMLSRCKALSIPLRGADFAAELSLGVSVGTQDQFVAAVEFTAEDLSLMGELGVRLSVVAYPSSDDNE</sequence>
<dbReference type="PATRIC" id="fig|242163.4.peg.7083"/>
<evidence type="ECO:0000313" key="1">
    <source>
        <dbReference type="EMBL" id="KND59877.1"/>
    </source>
</evidence>
<gene>
    <name evidence="1" type="ORF">BVER_04561c</name>
</gene>
<proteinExistence type="predicted"/>